<keyword evidence="8 11" id="KW-0862">Zinc</keyword>
<keyword evidence="4 11" id="KW-0808">Transferase</keyword>
<dbReference type="InterPro" id="IPR017907">
    <property type="entry name" value="Znf_RING_CS"/>
</dbReference>
<comment type="catalytic activity">
    <reaction evidence="1 11">
        <text>S-ubiquitinyl-[E2 ubiquitin-conjugating enzyme]-L-cysteine + [acceptor protein]-L-lysine = [E2 ubiquitin-conjugating enzyme]-L-cysteine + N(6)-ubiquitinyl-[acceptor protein]-L-lysine.</text>
        <dbReference type="EC" id="2.3.2.27"/>
    </reaction>
</comment>
<evidence type="ECO:0000256" key="12">
    <source>
        <dbReference type="SAM" id="MobiDB-lite"/>
    </source>
</evidence>
<comment type="subcellular location">
    <subcellularLocation>
        <location evidence="2">Endomembrane system</location>
    </subcellularLocation>
    <subcellularLocation>
        <location evidence="11">Endoplasmic reticulum membrane</location>
        <topology evidence="11">Single-pass type IV membrane protein</topology>
    </subcellularLocation>
</comment>
<dbReference type="GO" id="GO:0016567">
    <property type="term" value="P:protein ubiquitination"/>
    <property type="evidence" value="ECO:0007669"/>
    <property type="project" value="UniProtKB-UniPathway"/>
</dbReference>
<evidence type="ECO:0000256" key="5">
    <source>
        <dbReference type="ARBA" id="ARBA00022723"/>
    </source>
</evidence>
<dbReference type="STRING" id="4555.A0A368RWT3"/>
<evidence type="ECO:0000256" key="8">
    <source>
        <dbReference type="ARBA" id="ARBA00022833"/>
    </source>
</evidence>
<evidence type="ECO:0000256" key="4">
    <source>
        <dbReference type="ARBA" id="ARBA00022679"/>
    </source>
</evidence>
<evidence type="ECO:0000256" key="10">
    <source>
        <dbReference type="PROSITE-ProRule" id="PRU00175"/>
    </source>
</evidence>
<dbReference type="InterPro" id="IPR018957">
    <property type="entry name" value="Znf_C3HC4_RING-type"/>
</dbReference>
<name>A0A368RWT3_SETIT</name>
<evidence type="ECO:0000256" key="7">
    <source>
        <dbReference type="ARBA" id="ARBA00022786"/>
    </source>
</evidence>
<keyword evidence="11" id="KW-1133">Transmembrane helix</keyword>
<gene>
    <name evidence="15" type="ORF">SETIT_7G177900v2</name>
</gene>
<keyword evidence="5 11" id="KW-0479">Metal-binding</keyword>
<dbReference type="KEGG" id="sita:101754403"/>
<feature type="signal peptide" evidence="13">
    <location>
        <begin position="1"/>
        <end position="33"/>
    </location>
</feature>
<keyword evidence="11" id="KW-0256">Endoplasmic reticulum</keyword>
<sequence length="405" mass="43862">MLLLNLVVFSSHHRPCLLLLLPSLLLLITTKLTSPPAGPPPHPPPRSRVRRARRCRGLTAHATAAPTPSSPDLAPPNPSPQASLPPRRVASNSCVTVVLVVNIIILAGGAGLPWRADPPELGLVSSSAVVSVTEPNQFSRASILIVMEAGRMDQPCMAAINSQPLVADVEAVKKSSGDMPTTMGSGCFDCNICLDFAAEPVVTLCGHLYCWPCIYEWLRPGVESTASDNSSSARRQCPVCKATLSPDTLVPLYGRGGSSKKSLNGVAIPRRPMVHRETVEHQNAQSNVDDQQHHQSMEANPLHQPLQHAHYRPNPAGFDFIYPPAPLGRGLIHSTAGGVLGGMAEAVLPLVLRGQLPASLYYTSPYHVAAQNVNPRQRRHLEIERSLHQIWFFLFVFVVLCLLLF</sequence>
<dbReference type="InterPro" id="IPR001841">
    <property type="entry name" value="Znf_RING"/>
</dbReference>
<dbReference type="InterPro" id="IPR013083">
    <property type="entry name" value="Znf_RING/FYVE/PHD"/>
</dbReference>
<keyword evidence="9 11" id="KW-0472">Membrane</keyword>
<evidence type="ECO:0000256" key="2">
    <source>
        <dbReference type="ARBA" id="ARBA00004308"/>
    </source>
</evidence>
<dbReference type="SUPFAM" id="SSF57850">
    <property type="entry name" value="RING/U-box"/>
    <property type="match status" value="1"/>
</dbReference>
<evidence type="ECO:0000313" key="15">
    <source>
        <dbReference type="EMBL" id="RCV34676.1"/>
    </source>
</evidence>
<dbReference type="EMBL" id="CM003534">
    <property type="protein sequence ID" value="RCV34676.1"/>
    <property type="molecule type" value="Genomic_DNA"/>
</dbReference>
<evidence type="ECO:0000256" key="6">
    <source>
        <dbReference type="ARBA" id="ARBA00022771"/>
    </source>
</evidence>
<dbReference type="AlphaFoldDB" id="A0A368RWT3"/>
<keyword evidence="7 11" id="KW-0833">Ubl conjugation pathway</keyword>
<feature type="chain" id="PRO_5016992168" description="E3 ubiquitin-protein ligase RMA" evidence="13">
    <location>
        <begin position="34"/>
        <end position="405"/>
    </location>
</feature>
<dbReference type="PROSITE" id="PS00518">
    <property type="entry name" value="ZF_RING_1"/>
    <property type="match status" value="1"/>
</dbReference>
<keyword evidence="6 10" id="KW-0863">Zinc-finger</keyword>
<evidence type="ECO:0000256" key="9">
    <source>
        <dbReference type="ARBA" id="ARBA00023136"/>
    </source>
</evidence>
<comment type="domain">
    <text evidence="11">The RING-type zinc finger domain is responsible for E3 ligase activity.</text>
</comment>
<dbReference type="SMART" id="SM00184">
    <property type="entry name" value="RING"/>
    <property type="match status" value="1"/>
</dbReference>
<dbReference type="Gene3D" id="3.30.40.10">
    <property type="entry name" value="Zinc/RING finger domain, C3HC4 (zinc finger)"/>
    <property type="match status" value="1"/>
</dbReference>
<evidence type="ECO:0000256" key="11">
    <source>
        <dbReference type="RuleBase" id="RU369090"/>
    </source>
</evidence>
<dbReference type="InterPro" id="IPR045103">
    <property type="entry name" value="RNF5/RNF185-like"/>
</dbReference>
<accession>A0A368RWT3</accession>
<dbReference type="EC" id="2.3.2.27" evidence="11"/>
<evidence type="ECO:0000256" key="13">
    <source>
        <dbReference type="SAM" id="SignalP"/>
    </source>
</evidence>
<comment type="pathway">
    <text evidence="3 11">Protein modification; protein ubiquitination.</text>
</comment>
<reference evidence="15" key="2">
    <citation type="submission" date="2015-07" db="EMBL/GenBank/DDBJ databases">
        <authorList>
            <person name="Noorani M."/>
        </authorList>
    </citation>
    <scope>NUCLEOTIDE SEQUENCE</scope>
    <source>
        <strain evidence="15">Yugu1</strain>
    </source>
</reference>
<evidence type="ECO:0000256" key="3">
    <source>
        <dbReference type="ARBA" id="ARBA00004906"/>
    </source>
</evidence>
<proteinExistence type="predicted"/>
<evidence type="ECO:0000256" key="1">
    <source>
        <dbReference type="ARBA" id="ARBA00000900"/>
    </source>
</evidence>
<dbReference type="PANTHER" id="PTHR12313">
    <property type="entry name" value="E3 UBIQUITIN-PROTEIN LIGASE RNF5-RELATED"/>
    <property type="match status" value="1"/>
</dbReference>
<dbReference type="GO" id="GO:0008270">
    <property type="term" value="F:zinc ion binding"/>
    <property type="evidence" value="ECO:0007669"/>
    <property type="project" value="UniProtKB-KW"/>
</dbReference>
<dbReference type="GO" id="GO:0061630">
    <property type="term" value="F:ubiquitin protein ligase activity"/>
    <property type="evidence" value="ECO:0007669"/>
    <property type="project" value="UniProtKB-UniRule"/>
</dbReference>
<dbReference type="UniPathway" id="UPA00143"/>
<keyword evidence="13" id="KW-0732">Signal</keyword>
<keyword evidence="11" id="KW-0812">Transmembrane</keyword>
<feature type="domain" description="RING-type" evidence="14">
    <location>
        <begin position="190"/>
        <end position="241"/>
    </location>
</feature>
<feature type="transmembrane region" description="Helical" evidence="11">
    <location>
        <begin position="386"/>
        <end position="404"/>
    </location>
</feature>
<dbReference type="GO" id="GO:0006511">
    <property type="term" value="P:ubiquitin-dependent protein catabolic process"/>
    <property type="evidence" value="ECO:0007669"/>
    <property type="project" value="UniProtKB-UniRule"/>
</dbReference>
<dbReference type="PROSITE" id="PS50089">
    <property type="entry name" value="ZF_RING_2"/>
    <property type="match status" value="1"/>
</dbReference>
<dbReference type="Pfam" id="PF00097">
    <property type="entry name" value="zf-C3HC4"/>
    <property type="match status" value="1"/>
</dbReference>
<comment type="function">
    <text evidence="11">E3 ubiquitin-protein ligase.</text>
</comment>
<dbReference type="OrthoDB" id="6270329at2759"/>
<organism evidence="15">
    <name type="scientific">Setaria italica</name>
    <name type="common">Foxtail millet</name>
    <name type="synonym">Panicum italicum</name>
    <dbReference type="NCBI Taxonomy" id="4555"/>
    <lineage>
        <taxon>Eukaryota</taxon>
        <taxon>Viridiplantae</taxon>
        <taxon>Streptophyta</taxon>
        <taxon>Embryophyta</taxon>
        <taxon>Tracheophyta</taxon>
        <taxon>Spermatophyta</taxon>
        <taxon>Magnoliopsida</taxon>
        <taxon>Liliopsida</taxon>
        <taxon>Poales</taxon>
        <taxon>Poaceae</taxon>
        <taxon>PACMAD clade</taxon>
        <taxon>Panicoideae</taxon>
        <taxon>Panicodae</taxon>
        <taxon>Paniceae</taxon>
        <taxon>Cenchrinae</taxon>
        <taxon>Setaria</taxon>
    </lineage>
</organism>
<reference evidence="15" key="1">
    <citation type="journal article" date="2012" name="Nat. Biotechnol.">
        <title>Reference genome sequence of the model plant Setaria.</title>
        <authorList>
            <person name="Bennetzen J.L."/>
            <person name="Schmutz J."/>
            <person name="Wang H."/>
            <person name="Percifield R."/>
            <person name="Hawkins J."/>
            <person name="Pontaroli A.C."/>
            <person name="Estep M."/>
            <person name="Feng L."/>
            <person name="Vaughn J.N."/>
            <person name="Grimwood J."/>
            <person name="Jenkins J."/>
            <person name="Barry K."/>
            <person name="Lindquist E."/>
            <person name="Hellsten U."/>
            <person name="Deshpande S."/>
            <person name="Wang X."/>
            <person name="Wu X."/>
            <person name="Mitros T."/>
            <person name="Triplett J."/>
            <person name="Yang X."/>
            <person name="Ye C.Y."/>
            <person name="Mauro-Herrera M."/>
            <person name="Wang L."/>
            <person name="Li P."/>
            <person name="Sharma M."/>
            <person name="Sharma R."/>
            <person name="Ronald P.C."/>
            <person name="Panaud O."/>
            <person name="Kellogg E.A."/>
            <person name="Brutnell T.P."/>
            <person name="Doust A.N."/>
            <person name="Tuskan G.A."/>
            <person name="Rokhsar D."/>
            <person name="Devos K.M."/>
        </authorList>
    </citation>
    <scope>NUCLEOTIDE SEQUENCE [LARGE SCALE GENOMIC DNA]</scope>
    <source>
        <strain evidence="15">Yugu1</strain>
    </source>
</reference>
<feature type="compositionally biased region" description="Low complexity" evidence="12">
    <location>
        <begin position="61"/>
        <end position="72"/>
    </location>
</feature>
<feature type="region of interest" description="Disordered" evidence="12">
    <location>
        <begin position="61"/>
        <end position="87"/>
    </location>
</feature>
<protein>
    <recommendedName>
        <fullName evidence="11">E3 ubiquitin-protein ligase RMA</fullName>
        <ecNumber evidence="11">2.3.2.27</ecNumber>
    </recommendedName>
    <alternativeName>
        <fullName evidence="11">Protein RING membrane-anchor</fullName>
    </alternativeName>
    <alternativeName>
        <fullName evidence="11">RING-type E3 ubiquitin transferase RMA</fullName>
    </alternativeName>
</protein>
<dbReference type="FunFam" id="3.30.40.10:FF:000731">
    <property type="entry name" value="E3 ubiquitin-protein ligase RMA1"/>
    <property type="match status" value="1"/>
</dbReference>
<dbReference type="GO" id="GO:0005789">
    <property type="term" value="C:endoplasmic reticulum membrane"/>
    <property type="evidence" value="ECO:0007669"/>
    <property type="project" value="UniProtKB-SubCell"/>
</dbReference>
<evidence type="ECO:0000259" key="14">
    <source>
        <dbReference type="PROSITE" id="PS50089"/>
    </source>
</evidence>